<dbReference type="EMBL" id="JAVRHP010000033">
    <property type="protein sequence ID" value="MDT0650108.1"/>
    <property type="molecule type" value="Genomic_DNA"/>
</dbReference>
<evidence type="ECO:0000313" key="3">
    <source>
        <dbReference type="Proteomes" id="UP001248819"/>
    </source>
</evidence>
<dbReference type="RefSeq" id="WP_311484310.1">
    <property type="nucleotide sequence ID" value="NZ_JAVRHP010000033.1"/>
</dbReference>
<accession>A0ABU3CUR6</accession>
<organism evidence="2 3">
    <name type="scientific">Autumnicola edwardsiae</name>
    <dbReference type="NCBI Taxonomy" id="3075594"/>
    <lineage>
        <taxon>Bacteria</taxon>
        <taxon>Pseudomonadati</taxon>
        <taxon>Bacteroidota</taxon>
        <taxon>Flavobacteriia</taxon>
        <taxon>Flavobacteriales</taxon>
        <taxon>Flavobacteriaceae</taxon>
        <taxon>Autumnicola</taxon>
    </lineage>
</organism>
<dbReference type="InterPro" id="IPR050410">
    <property type="entry name" value="CCR4/nocturin_mRNA_transcr"/>
</dbReference>
<evidence type="ECO:0000259" key="1">
    <source>
        <dbReference type="Pfam" id="PF03372"/>
    </source>
</evidence>
<evidence type="ECO:0000313" key="2">
    <source>
        <dbReference type="EMBL" id="MDT0650108.1"/>
    </source>
</evidence>
<keyword evidence="2" id="KW-0378">Hydrolase</keyword>
<dbReference type="Gene3D" id="3.60.10.10">
    <property type="entry name" value="Endonuclease/exonuclease/phosphatase"/>
    <property type="match status" value="1"/>
</dbReference>
<dbReference type="SUPFAM" id="SSF56219">
    <property type="entry name" value="DNase I-like"/>
    <property type="match status" value="1"/>
</dbReference>
<reference evidence="2 3" key="1">
    <citation type="submission" date="2023-09" db="EMBL/GenBank/DDBJ databases">
        <authorList>
            <person name="Rey-Velasco X."/>
        </authorList>
    </citation>
    <scope>NUCLEOTIDE SEQUENCE [LARGE SCALE GENOMIC DNA]</scope>
    <source>
        <strain evidence="2 3">F297</strain>
    </source>
</reference>
<dbReference type="PANTHER" id="PTHR12121">
    <property type="entry name" value="CARBON CATABOLITE REPRESSOR PROTEIN 4"/>
    <property type="match status" value="1"/>
</dbReference>
<dbReference type="CDD" id="cd09083">
    <property type="entry name" value="EEP-1"/>
    <property type="match status" value="1"/>
</dbReference>
<keyword evidence="3" id="KW-1185">Reference proteome</keyword>
<dbReference type="Pfam" id="PF03372">
    <property type="entry name" value="Exo_endo_phos"/>
    <property type="match status" value="1"/>
</dbReference>
<dbReference type="Proteomes" id="UP001248819">
    <property type="component" value="Unassembled WGS sequence"/>
</dbReference>
<dbReference type="GO" id="GO:0004519">
    <property type="term" value="F:endonuclease activity"/>
    <property type="evidence" value="ECO:0007669"/>
    <property type="project" value="UniProtKB-KW"/>
</dbReference>
<keyword evidence="2" id="KW-0255">Endonuclease</keyword>
<dbReference type="InterPro" id="IPR036691">
    <property type="entry name" value="Endo/exonu/phosph_ase_sf"/>
</dbReference>
<feature type="domain" description="Endonuclease/exonuclease/phosphatase" evidence="1">
    <location>
        <begin position="12"/>
        <end position="252"/>
    </location>
</feature>
<gene>
    <name evidence="2" type="ORF">RM529_08130</name>
</gene>
<keyword evidence="2" id="KW-0540">Nuclease</keyword>
<name>A0ABU3CUR6_9FLAO</name>
<sequence length="262" mass="30348">MTTASAPIKLITYNIKYANEKDGENSWSKRKESLSSLMRFFEADIFGLQEALEEQLTYLINNLPGYAYVGTGRNEDGKGEFSPILYKEEKFEVLESHTFWLSKTPEKPSKSWDAAYPRICTYALFKEKQSGKKFWHFNTHLDHRGDRARKESVKLLWKKIEGVNPKNDPVILTGDFNLEPDSKGIQYLSQQLNDSKIISKEAAFGPEKTFNAYEFHETPISRIDYVFTGEKIEVLKYGVLNNSYEQKYPSDHFPVMVQLQLK</sequence>
<comment type="caution">
    <text evidence="2">The sequence shown here is derived from an EMBL/GenBank/DDBJ whole genome shotgun (WGS) entry which is preliminary data.</text>
</comment>
<protein>
    <submittedName>
        <fullName evidence="2">Endonuclease/exonuclease/phosphatase family protein</fullName>
    </submittedName>
</protein>
<proteinExistence type="predicted"/>
<dbReference type="InterPro" id="IPR005135">
    <property type="entry name" value="Endo/exonuclease/phosphatase"/>
</dbReference>
<dbReference type="PANTHER" id="PTHR12121:SF36">
    <property type="entry name" value="ENDONUCLEASE_EXONUCLEASE_PHOSPHATASE DOMAIN-CONTAINING PROTEIN"/>
    <property type="match status" value="1"/>
</dbReference>